<dbReference type="PANTHER" id="PTHR39460:SF1">
    <property type="entry name" value="C6 TRANSCRIPTION FACTOR"/>
    <property type="match status" value="1"/>
</dbReference>
<evidence type="ECO:0000259" key="1">
    <source>
        <dbReference type="Pfam" id="PF24855"/>
    </source>
</evidence>
<dbReference type="Pfam" id="PF24855">
    <property type="entry name" value="DUF7729"/>
    <property type="match status" value="1"/>
</dbReference>
<sequence length="259" mass="27166">MSGSASTTASSASAVTPLPTNQLPVPFDIGFSNNITSSCQSFMTSMLTNSTFKACLPFSLLLQNSNSFFQAEKSVTRITQTLDYSCAADFPTCSKAMAQFATNITTADNCKADLAADNPLISYANLGLMSYDPLYRASCLKNPTTAAYCFADAITNASNSADGYIYFLPLNTSLVGGSQPTCSSCLQLTMNVFEAATSNRDSALAFDYVSAAMQVNVNCGPSFVNSSLATAVVSGAQVSQPLSNIGIFGLVVLVASWLL</sequence>
<dbReference type="PANTHER" id="PTHR39460">
    <property type="entry name" value="EXPRESSED PROTEIN"/>
    <property type="match status" value="1"/>
</dbReference>
<dbReference type="AlphaFoldDB" id="A0A2J6R6T3"/>
<organism evidence="2 3">
    <name type="scientific">Hyaloscypha variabilis (strain UAMH 11265 / GT02V1 / F)</name>
    <name type="common">Meliniomyces variabilis</name>
    <dbReference type="NCBI Taxonomy" id="1149755"/>
    <lineage>
        <taxon>Eukaryota</taxon>
        <taxon>Fungi</taxon>
        <taxon>Dikarya</taxon>
        <taxon>Ascomycota</taxon>
        <taxon>Pezizomycotina</taxon>
        <taxon>Leotiomycetes</taxon>
        <taxon>Helotiales</taxon>
        <taxon>Hyaloscyphaceae</taxon>
        <taxon>Hyaloscypha</taxon>
        <taxon>Hyaloscypha variabilis</taxon>
    </lineage>
</organism>
<proteinExistence type="predicted"/>
<keyword evidence="3" id="KW-1185">Reference proteome</keyword>
<gene>
    <name evidence="2" type="ORF">L207DRAFT_547509</name>
</gene>
<evidence type="ECO:0000313" key="2">
    <source>
        <dbReference type="EMBL" id="PMD34223.1"/>
    </source>
</evidence>
<dbReference type="OrthoDB" id="2564812at2759"/>
<dbReference type="InterPro" id="IPR056146">
    <property type="entry name" value="DUF7729"/>
</dbReference>
<accession>A0A2J6R6T3</accession>
<evidence type="ECO:0000313" key="3">
    <source>
        <dbReference type="Proteomes" id="UP000235786"/>
    </source>
</evidence>
<dbReference type="Proteomes" id="UP000235786">
    <property type="component" value="Unassembled WGS sequence"/>
</dbReference>
<protein>
    <recommendedName>
        <fullName evidence="1">DUF7729 domain-containing protein</fullName>
    </recommendedName>
</protein>
<feature type="domain" description="DUF7729" evidence="1">
    <location>
        <begin position="22"/>
        <end position="227"/>
    </location>
</feature>
<dbReference type="EMBL" id="KZ613954">
    <property type="protein sequence ID" value="PMD34223.1"/>
    <property type="molecule type" value="Genomic_DNA"/>
</dbReference>
<reference evidence="2 3" key="1">
    <citation type="submission" date="2016-04" db="EMBL/GenBank/DDBJ databases">
        <title>A degradative enzymes factory behind the ericoid mycorrhizal symbiosis.</title>
        <authorList>
            <consortium name="DOE Joint Genome Institute"/>
            <person name="Martino E."/>
            <person name="Morin E."/>
            <person name="Grelet G."/>
            <person name="Kuo A."/>
            <person name="Kohler A."/>
            <person name="Daghino S."/>
            <person name="Barry K."/>
            <person name="Choi C."/>
            <person name="Cichocki N."/>
            <person name="Clum A."/>
            <person name="Copeland A."/>
            <person name="Hainaut M."/>
            <person name="Haridas S."/>
            <person name="Labutti K."/>
            <person name="Lindquist E."/>
            <person name="Lipzen A."/>
            <person name="Khouja H.-R."/>
            <person name="Murat C."/>
            <person name="Ohm R."/>
            <person name="Olson A."/>
            <person name="Spatafora J."/>
            <person name="Veneault-Fourrey C."/>
            <person name="Henrissat B."/>
            <person name="Grigoriev I."/>
            <person name="Martin F."/>
            <person name="Perotto S."/>
        </authorList>
    </citation>
    <scope>NUCLEOTIDE SEQUENCE [LARGE SCALE GENOMIC DNA]</scope>
    <source>
        <strain evidence="2 3">F</strain>
    </source>
</reference>
<name>A0A2J6R6T3_HYAVF</name>